<evidence type="ECO:0000313" key="3">
    <source>
        <dbReference type="Proteomes" id="UP001168877"/>
    </source>
</evidence>
<feature type="region of interest" description="Disordered" evidence="1">
    <location>
        <begin position="185"/>
        <end position="233"/>
    </location>
</feature>
<feature type="compositionally biased region" description="Basic and acidic residues" evidence="1">
    <location>
        <begin position="208"/>
        <end position="222"/>
    </location>
</feature>
<reference evidence="2" key="2">
    <citation type="submission" date="2023-06" db="EMBL/GenBank/DDBJ databases">
        <authorList>
            <person name="Swenson N.G."/>
            <person name="Wegrzyn J.L."/>
            <person name="Mcevoy S.L."/>
        </authorList>
    </citation>
    <scope>NUCLEOTIDE SEQUENCE</scope>
    <source>
        <strain evidence="2">NS2018</strain>
        <tissue evidence="2">Leaf</tissue>
    </source>
</reference>
<reference evidence="2" key="1">
    <citation type="journal article" date="2022" name="Plant J.">
        <title>Strategies of tolerance reflected in two North American maple genomes.</title>
        <authorList>
            <person name="McEvoy S.L."/>
            <person name="Sezen U.U."/>
            <person name="Trouern-Trend A."/>
            <person name="McMahon S.M."/>
            <person name="Schaberg P.G."/>
            <person name="Yang J."/>
            <person name="Wegrzyn J.L."/>
            <person name="Swenson N.G."/>
        </authorList>
    </citation>
    <scope>NUCLEOTIDE SEQUENCE</scope>
    <source>
        <strain evidence="2">NS2018</strain>
    </source>
</reference>
<name>A0AA39S9M7_ACESA</name>
<evidence type="ECO:0000256" key="1">
    <source>
        <dbReference type="SAM" id="MobiDB-lite"/>
    </source>
</evidence>
<comment type="caution">
    <text evidence="2">The sequence shown here is derived from an EMBL/GenBank/DDBJ whole genome shotgun (WGS) entry which is preliminary data.</text>
</comment>
<evidence type="ECO:0000313" key="2">
    <source>
        <dbReference type="EMBL" id="KAK0586772.1"/>
    </source>
</evidence>
<dbReference type="EMBL" id="JAUESC010000382">
    <property type="protein sequence ID" value="KAK0586772.1"/>
    <property type="molecule type" value="Genomic_DNA"/>
</dbReference>
<proteinExistence type="predicted"/>
<accession>A0AA39S9M7</accession>
<organism evidence="2 3">
    <name type="scientific">Acer saccharum</name>
    <name type="common">Sugar maple</name>
    <dbReference type="NCBI Taxonomy" id="4024"/>
    <lineage>
        <taxon>Eukaryota</taxon>
        <taxon>Viridiplantae</taxon>
        <taxon>Streptophyta</taxon>
        <taxon>Embryophyta</taxon>
        <taxon>Tracheophyta</taxon>
        <taxon>Spermatophyta</taxon>
        <taxon>Magnoliopsida</taxon>
        <taxon>eudicotyledons</taxon>
        <taxon>Gunneridae</taxon>
        <taxon>Pentapetalae</taxon>
        <taxon>rosids</taxon>
        <taxon>malvids</taxon>
        <taxon>Sapindales</taxon>
        <taxon>Sapindaceae</taxon>
        <taxon>Hippocastanoideae</taxon>
        <taxon>Acereae</taxon>
        <taxon>Acer</taxon>
    </lineage>
</organism>
<dbReference type="Proteomes" id="UP001168877">
    <property type="component" value="Unassembled WGS sequence"/>
</dbReference>
<dbReference type="AlphaFoldDB" id="A0AA39S9M7"/>
<feature type="compositionally biased region" description="Acidic residues" evidence="1">
    <location>
        <begin position="186"/>
        <end position="207"/>
    </location>
</feature>
<protein>
    <submittedName>
        <fullName evidence="2">Uncharacterized protein</fullName>
    </submittedName>
</protein>
<gene>
    <name evidence="2" type="ORF">LWI29_012050</name>
</gene>
<sequence length="233" mass="26212">MSNTKFLSTEKALKRQMERIKKKKGKRVANILALKEVEPVEKVVFIKPSSPPAKKAKKRLCPDEENSDDGLVIKFPFDISIYSYPSLMLKRSDQLLFLEDETRLSKIGTSRAIDWGAQLFRRKDVKSLSKKVSSLTSSNVKIKKVLEEARSAEAGAKEAMKGAIVKDAKKEIDLWEQWKKLKTLDVDDDDGDDEEKSVESNEQNDVDVEGKVSEDDEGKVSEDNAEVDPPALP</sequence>
<keyword evidence="3" id="KW-1185">Reference proteome</keyword>